<dbReference type="InterPro" id="IPR017896">
    <property type="entry name" value="4Fe4S_Fe-S-bd"/>
</dbReference>
<proteinExistence type="predicted"/>
<sequence>MDDIFQLNGRKLGFGLMRLPKDENGEIDTRKTIEMVDRFISEGFSYFDAAYSYPGAEEAFKAAVTSRYPRDSYTLASKMSSGLLSDDLPPEKMFASQLERTGLDYIDFYLLHAVQKENLHIFEKYDAWNFGKNLKKDGRIRHFGFSFHDSPELLDELLAEHPEVEFVQLQINYLDWTNPTVQSKGIYEVARKHQKPIVIMEPVKGGLLSNLQDSITAPFGDATPASMALRFASGLDGILAVLSGMSTPEQLEENMRIFSPCEKLSEKELKAVETVKERIEEMQAIQCTSCRYCVSGCPEKIAIPDIFKLLNEEAISNRKENIKARYYAMIENGKSGEASSCIRCGKCEKTCPQKLPIRELLRSVETRLA</sequence>
<accession>A0A9D9E521</accession>
<reference evidence="5" key="2">
    <citation type="journal article" date="2021" name="PeerJ">
        <title>Extensive microbial diversity within the chicken gut microbiome revealed by metagenomics and culture.</title>
        <authorList>
            <person name="Gilroy R."/>
            <person name="Ravi A."/>
            <person name="Getino M."/>
            <person name="Pursley I."/>
            <person name="Horton D.L."/>
            <person name="Alikhan N.F."/>
            <person name="Baker D."/>
            <person name="Gharbi K."/>
            <person name="Hall N."/>
            <person name="Watson M."/>
            <person name="Adriaenssens E.M."/>
            <person name="Foster-Nyarko E."/>
            <person name="Jarju S."/>
            <person name="Secka A."/>
            <person name="Antonio M."/>
            <person name="Oren A."/>
            <person name="Chaudhuri R.R."/>
            <person name="La Ragione R."/>
            <person name="Hildebrand F."/>
            <person name="Pallen M.J."/>
        </authorList>
    </citation>
    <scope>NUCLEOTIDE SEQUENCE</scope>
    <source>
        <strain evidence="5">7293</strain>
    </source>
</reference>
<keyword evidence="3" id="KW-0411">Iron-sulfur</keyword>
<keyword evidence="2" id="KW-0408">Iron</keyword>
<dbReference type="GO" id="GO:0016491">
    <property type="term" value="F:oxidoreductase activity"/>
    <property type="evidence" value="ECO:0007669"/>
    <property type="project" value="InterPro"/>
</dbReference>
<dbReference type="Gene3D" id="3.30.70.20">
    <property type="match status" value="1"/>
</dbReference>
<dbReference type="InterPro" id="IPR023210">
    <property type="entry name" value="NADP_OxRdtase_dom"/>
</dbReference>
<evidence type="ECO:0000256" key="3">
    <source>
        <dbReference type="ARBA" id="ARBA00023014"/>
    </source>
</evidence>
<protein>
    <submittedName>
        <fullName evidence="5">Aldo/keto reductase</fullName>
    </submittedName>
</protein>
<dbReference type="PANTHER" id="PTHR43312">
    <property type="entry name" value="D-THREO-ALDOSE 1-DEHYDROGENASE"/>
    <property type="match status" value="1"/>
</dbReference>
<feature type="domain" description="4Fe-4S ferredoxin-type" evidence="4">
    <location>
        <begin position="332"/>
        <end position="360"/>
    </location>
</feature>
<name>A0A9D9E521_9SPIO</name>
<evidence type="ECO:0000256" key="1">
    <source>
        <dbReference type="ARBA" id="ARBA00022723"/>
    </source>
</evidence>
<dbReference type="Gene3D" id="3.20.20.100">
    <property type="entry name" value="NADP-dependent oxidoreductase domain"/>
    <property type="match status" value="1"/>
</dbReference>
<reference evidence="5" key="1">
    <citation type="submission" date="2020-10" db="EMBL/GenBank/DDBJ databases">
        <authorList>
            <person name="Gilroy R."/>
        </authorList>
    </citation>
    <scope>NUCLEOTIDE SEQUENCE</scope>
    <source>
        <strain evidence="5">7293</strain>
    </source>
</reference>
<dbReference type="AlphaFoldDB" id="A0A9D9E521"/>
<dbReference type="InterPro" id="IPR017900">
    <property type="entry name" value="4Fe4S_Fe_S_CS"/>
</dbReference>
<dbReference type="PANTHER" id="PTHR43312:SF2">
    <property type="entry name" value="OXIDOREDUCTASE"/>
    <property type="match status" value="1"/>
</dbReference>
<dbReference type="Pfam" id="PF13187">
    <property type="entry name" value="Fer4_9"/>
    <property type="match status" value="1"/>
</dbReference>
<keyword evidence="1" id="KW-0479">Metal-binding</keyword>
<dbReference type="SUPFAM" id="SSF46548">
    <property type="entry name" value="alpha-helical ferredoxin"/>
    <property type="match status" value="1"/>
</dbReference>
<gene>
    <name evidence="5" type="ORF">IAA97_09720</name>
</gene>
<dbReference type="GO" id="GO:0046872">
    <property type="term" value="F:metal ion binding"/>
    <property type="evidence" value="ECO:0007669"/>
    <property type="project" value="UniProtKB-KW"/>
</dbReference>
<dbReference type="EMBL" id="JADIMT010000109">
    <property type="protein sequence ID" value="MBO8437234.1"/>
    <property type="molecule type" value="Genomic_DNA"/>
</dbReference>
<evidence type="ECO:0000313" key="5">
    <source>
        <dbReference type="EMBL" id="MBO8437234.1"/>
    </source>
</evidence>
<dbReference type="GO" id="GO:0051536">
    <property type="term" value="F:iron-sulfur cluster binding"/>
    <property type="evidence" value="ECO:0007669"/>
    <property type="project" value="UniProtKB-KW"/>
</dbReference>
<dbReference type="InterPro" id="IPR036812">
    <property type="entry name" value="NAD(P)_OxRdtase_dom_sf"/>
</dbReference>
<dbReference type="PRINTS" id="PR00069">
    <property type="entry name" value="ALDKETRDTASE"/>
</dbReference>
<dbReference type="CDD" id="cd19096">
    <property type="entry name" value="AKR_Fe-S_oxidoreductase"/>
    <property type="match status" value="1"/>
</dbReference>
<dbReference type="PROSITE" id="PS00198">
    <property type="entry name" value="4FE4S_FER_1"/>
    <property type="match status" value="2"/>
</dbReference>
<dbReference type="Proteomes" id="UP000823615">
    <property type="component" value="Unassembled WGS sequence"/>
</dbReference>
<evidence type="ECO:0000313" key="6">
    <source>
        <dbReference type="Proteomes" id="UP000823615"/>
    </source>
</evidence>
<evidence type="ECO:0000256" key="2">
    <source>
        <dbReference type="ARBA" id="ARBA00023004"/>
    </source>
</evidence>
<dbReference type="Pfam" id="PF00248">
    <property type="entry name" value="Aldo_ket_red"/>
    <property type="match status" value="1"/>
</dbReference>
<evidence type="ECO:0000259" key="4">
    <source>
        <dbReference type="PROSITE" id="PS51379"/>
    </source>
</evidence>
<comment type="caution">
    <text evidence="5">The sequence shown here is derived from an EMBL/GenBank/DDBJ whole genome shotgun (WGS) entry which is preliminary data.</text>
</comment>
<dbReference type="SUPFAM" id="SSF51430">
    <property type="entry name" value="NAD(P)-linked oxidoreductase"/>
    <property type="match status" value="1"/>
</dbReference>
<dbReference type="InterPro" id="IPR053135">
    <property type="entry name" value="AKR2_Oxidoreductase"/>
</dbReference>
<dbReference type="PROSITE" id="PS51379">
    <property type="entry name" value="4FE4S_FER_2"/>
    <property type="match status" value="1"/>
</dbReference>
<organism evidence="5 6">
    <name type="scientific">Candidatus Ornithospirochaeta stercoripullorum</name>
    <dbReference type="NCBI Taxonomy" id="2840899"/>
    <lineage>
        <taxon>Bacteria</taxon>
        <taxon>Pseudomonadati</taxon>
        <taxon>Spirochaetota</taxon>
        <taxon>Spirochaetia</taxon>
        <taxon>Spirochaetales</taxon>
        <taxon>Spirochaetaceae</taxon>
        <taxon>Spirochaetaceae incertae sedis</taxon>
        <taxon>Candidatus Ornithospirochaeta</taxon>
    </lineage>
</organism>
<dbReference type="InterPro" id="IPR020471">
    <property type="entry name" value="AKR"/>
</dbReference>